<dbReference type="InterPro" id="IPR036890">
    <property type="entry name" value="HATPase_C_sf"/>
</dbReference>
<keyword evidence="7" id="KW-0067">ATP-binding</keyword>
<dbReference type="Gene3D" id="3.30.565.10">
    <property type="entry name" value="Histidine kinase-like ATPase, C-terminal domain"/>
    <property type="match status" value="1"/>
</dbReference>
<dbReference type="Pfam" id="PF07730">
    <property type="entry name" value="HisKA_3"/>
    <property type="match status" value="1"/>
</dbReference>
<feature type="domain" description="Signal transduction histidine kinase subgroup 3 dimerisation and phosphoacceptor" evidence="10">
    <location>
        <begin position="80"/>
        <end position="144"/>
    </location>
</feature>
<dbReference type="RefSeq" id="WP_138789962.1">
    <property type="nucleotide sequence ID" value="NZ_JBHTGQ010000027.1"/>
</dbReference>
<dbReference type="GO" id="GO:0016301">
    <property type="term" value="F:kinase activity"/>
    <property type="evidence" value="ECO:0007669"/>
    <property type="project" value="UniProtKB-KW"/>
</dbReference>
<dbReference type="PANTHER" id="PTHR24421:SF10">
    <property type="entry name" value="NITRATE_NITRITE SENSOR PROTEIN NARQ"/>
    <property type="match status" value="1"/>
</dbReference>
<gene>
    <name evidence="11" type="ORF">ACFQWB_12260</name>
</gene>
<dbReference type="Proteomes" id="UP001596528">
    <property type="component" value="Unassembled WGS sequence"/>
</dbReference>
<evidence type="ECO:0000256" key="6">
    <source>
        <dbReference type="ARBA" id="ARBA00022777"/>
    </source>
</evidence>
<dbReference type="Gene3D" id="1.20.5.1930">
    <property type="match status" value="1"/>
</dbReference>
<organism evidence="11 12">
    <name type="scientific">Paenibacillus thermoaerophilus</name>
    <dbReference type="NCBI Taxonomy" id="1215385"/>
    <lineage>
        <taxon>Bacteria</taxon>
        <taxon>Bacillati</taxon>
        <taxon>Bacillota</taxon>
        <taxon>Bacilli</taxon>
        <taxon>Bacillales</taxon>
        <taxon>Paenibacillaceae</taxon>
        <taxon>Paenibacillus</taxon>
    </lineage>
</organism>
<name>A0ABW2V3G4_9BACL</name>
<dbReference type="SUPFAM" id="SSF55874">
    <property type="entry name" value="ATPase domain of HSP90 chaperone/DNA topoisomerase II/histidine kinase"/>
    <property type="match status" value="1"/>
</dbReference>
<evidence type="ECO:0000313" key="12">
    <source>
        <dbReference type="Proteomes" id="UP001596528"/>
    </source>
</evidence>
<accession>A0ABW2V3G4</accession>
<comment type="catalytic activity">
    <reaction evidence="1">
        <text>ATP + protein L-histidine = ADP + protein N-phospho-L-histidine.</text>
        <dbReference type="EC" id="2.7.13.3"/>
    </reaction>
</comment>
<evidence type="ECO:0000259" key="10">
    <source>
        <dbReference type="Pfam" id="PF07730"/>
    </source>
</evidence>
<protein>
    <recommendedName>
        <fullName evidence="2">histidine kinase</fullName>
        <ecNumber evidence="2">2.7.13.3</ecNumber>
    </recommendedName>
</protein>
<reference evidence="12" key="1">
    <citation type="journal article" date="2019" name="Int. J. Syst. Evol. Microbiol.">
        <title>The Global Catalogue of Microorganisms (GCM) 10K type strain sequencing project: providing services to taxonomists for standard genome sequencing and annotation.</title>
        <authorList>
            <consortium name="The Broad Institute Genomics Platform"/>
            <consortium name="The Broad Institute Genome Sequencing Center for Infectious Disease"/>
            <person name="Wu L."/>
            <person name="Ma J."/>
        </authorList>
    </citation>
    <scope>NUCLEOTIDE SEQUENCE [LARGE SCALE GENOMIC DNA]</scope>
    <source>
        <strain evidence="12">JCM 18657</strain>
    </source>
</reference>
<evidence type="ECO:0000256" key="4">
    <source>
        <dbReference type="ARBA" id="ARBA00022679"/>
    </source>
</evidence>
<dbReference type="EC" id="2.7.13.3" evidence="2"/>
<evidence type="ECO:0000256" key="7">
    <source>
        <dbReference type="ARBA" id="ARBA00022840"/>
    </source>
</evidence>
<keyword evidence="6 11" id="KW-0418">Kinase</keyword>
<feature type="transmembrane region" description="Helical" evidence="9">
    <location>
        <begin position="40"/>
        <end position="61"/>
    </location>
</feature>
<keyword evidence="12" id="KW-1185">Reference proteome</keyword>
<keyword evidence="5" id="KW-0547">Nucleotide-binding</keyword>
<evidence type="ECO:0000256" key="2">
    <source>
        <dbReference type="ARBA" id="ARBA00012438"/>
    </source>
</evidence>
<dbReference type="InterPro" id="IPR050482">
    <property type="entry name" value="Sensor_HK_TwoCompSys"/>
</dbReference>
<evidence type="ECO:0000256" key="9">
    <source>
        <dbReference type="SAM" id="Phobius"/>
    </source>
</evidence>
<feature type="transmembrane region" description="Helical" evidence="9">
    <location>
        <begin position="7"/>
        <end position="24"/>
    </location>
</feature>
<dbReference type="EMBL" id="JBHTGQ010000027">
    <property type="protein sequence ID" value="MFC7750691.1"/>
    <property type="molecule type" value="Genomic_DNA"/>
</dbReference>
<comment type="caution">
    <text evidence="11">The sequence shown here is derived from an EMBL/GenBank/DDBJ whole genome shotgun (WGS) entry which is preliminary data.</text>
</comment>
<keyword evidence="3" id="KW-0597">Phosphoprotein</keyword>
<keyword evidence="8" id="KW-0902">Two-component regulatory system</keyword>
<dbReference type="PANTHER" id="PTHR24421">
    <property type="entry name" value="NITRATE/NITRITE SENSOR PROTEIN NARX-RELATED"/>
    <property type="match status" value="1"/>
</dbReference>
<keyword evidence="9" id="KW-1133">Transmembrane helix</keyword>
<keyword evidence="9" id="KW-0472">Membrane</keyword>
<evidence type="ECO:0000256" key="3">
    <source>
        <dbReference type="ARBA" id="ARBA00022553"/>
    </source>
</evidence>
<evidence type="ECO:0000256" key="5">
    <source>
        <dbReference type="ARBA" id="ARBA00022741"/>
    </source>
</evidence>
<evidence type="ECO:0000256" key="8">
    <source>
        <dbReference type="ARBA" id="ARBA00023012"/>
    </source>
</evidence>
<dbReference type="InterPro" id="IPR011712">
    <property type="entry name" value="Sig_transdc_His_kin_sub3_dim/P"/>
</dbReference>
<proteinExistence type="predicted"/>
<keyword evidence="9" id="KW-0812">Transmembrane</keyword>
<evidence type="ECO:0000313" key="11">
    <source>
        <dbReference type="EMBL" id="MFC7750691.1"/>
    </source>
</evidence>
<evidence type="ECO:0000256" key="1">
    <source>
        <dbReference type="ARBA" id="ARBA00000085"/>
    </source>
</evidence>
<keyword evidence="4" id="KW-0808">Transferase</keyword>
<sequence>MRPRHIKWLILLIPTLTIGLWEYIRHEFLLPYLSMDAGNWLAPVIVFGVTLAVIVPLFSLLEETEEELNASMRSEAVLREREKFARELHDGVAQSLFLLSVQADRLQRGVAEGAADIGAELTGLRRTIRETDEYVRQAIAGLRGDPDAAGEEPWTDTIRSMFGEFERNTRCMLDWRWELPDRLLGPREKIELFSSLREGLMNVRKHAKDAANVRVRAAADRSGGWTLTVADDGTEFPQEDGGSERFGLDMIRRRAAEFGWLVSFGREGSWTVLSISKPGGGGKDAAVSGVDRR</sequence>